<dbReference type="GeneID" id="112280481"/>
<dbReference type="FunFam" id="3.30.1370.70:FF:000001">
    <property type="entry name" value="NifU-like protein 4, mitochondrial"/>
    <property type="match status" value="1"/>
</dbReference>
<dbReference type="Pfam" id="PF08712">
    <property type="entry name" value="Nfu_N"/>
    <property type="match status" value="1"/>
</dbReference>
<dbReference type="InterPro" id="IPR036498">
    <property type="entry name" value="Nfu/NifU_N_sf"/>
</dbReference>
<keyword evidence="6" id="KW-1185">Reference proteome</keyword>
<comment type="function">
    <text evidence="1">Molecular scaffold for [Fe-S] cluster assembly of mitochondrial iron-sulfur proteins.</text>
</comment>
<accession>A0A7I3ZKB8</accession>
<reference evidence="5 6" key="2">
    <citation type="journal article" date="2018" name="Plant J.">
        <title>The Physcomitrella patens chromosome-scale assembly reveals moss genome structure and evolution.</title>
        <authorList>
            <person name="Lang D."/>
            <person name="Ullrich K.K."/>
            <person name="Murat F."/>
            <person name="Fuchs J."/>
            <person name="Jenkins J."/>
            <person name="Haas F.B."/>
            <person name="Piednoel M."/>
            <person name="Gundlach H."/>
            <person name="Van Bel M."/>
            <person name="Meyberg R."/>
            <person name="Vives C."/>
            <person name="Morata J."/>
            <person name="Symeonidi A."/>
            <person name="Hiss M."/>
            <person name="Muchero W."/>
            <person name="Kamisugi Y."/>
            <person name="Saleh O."/>
            <person name="Blanc G."/>
            <person name="Decker E.L."/>
            <person name="van Gessel N."/>
            <person name="Grimwood J."/>
            <person name="Hayes R.D."/>
            <person name="Graham S.W."/>
            <person name="Gunter L.E."/>
            <person name="McDaniel S.F."/>
            <person name="Hoernstein S.N.W."/>
            <person name="Larsson A."/>
            <person name="Li F.W."/>
            <person name="Perroud P.F."/>
            <person name="Phillips J."/>
            <person name="Ranjan P."/>
            <person name="Rokshar D.S."/>
            <person name="Rothfels C.J."/>
            <person name="Schneider L."/>
            <person name="Shu S."/>
            <person name="Stevenson D.W."/>
            <person name="Thummler F."/>
            <person name="Tillich M."/>
            <person name="Villarreal Aguilar J.C."/>
            <person name="Widiez T."/>
            <person name="Wong G.K."/>
            <person name="Wymore A."/>
            <person name="Zhang Y."/>
            <person name="Zimmer A.D."/>
            <person name="Quatrano R.S."/>
            <person name="Mayer K.F.X."/>
            <person name="Goodstein D."/>
            <person name="Casacuberta J.M."/>
            <person name="Vandepoele K."/>
            <person name="Reski R."/>
            <person name="Cuming A.C."/>
            <person name="Tuskan G.A."/>
            <person name="Maumus F."/>
            <person name="Salse J."/>
            <person name="Schmutz J."/>
            <person name="Rensing S.A."/>
        </authorList>
    </citation>
    <scope>NUCLEOTIDE SEQUENCE [LARGE SCALE GENOMIC DNA]</scope>
    <source>
        <strain evidence="5 6">cv. Gransden 2004</strain>
    </source>
</reference>
<comment type="similarity">
    <text evidence="2">Belongs to the NifU family.</text>
</comment>
<gene>
    <name evidence="5" type="primary">LOC112280481</name>
</gene>
<keyword evidence="3" id="KW-1133">Transmembrane helix</keyword>
<dbReference type="GO" id="GO:0005739">
    <property type="term" value="C:mitochondrion"/>
    <property type="evidence" value="ECO:0000318"/>
    <property type="project" value="GO_Central"/>
</dbReference>
<dbReference type="Gene3D" id="3.30.300.130">
    <property type="entry name" value="Fe-S cluster assembly (FSCA)"/>
    <property type="match status" value="1"/>
</dbReference>
<dbReference type="GO" id="GO:0016226">
    <property type="term" value="P:iron-sulfur cluster assembly"/>
    <property type="evidence" value="ECO:0007669"/>
    <property type="project" value="InterPro"/>
</dbReference>
<dbReference type="Gramene" id="Pp3c3_25460V3.2">
    <property type="protein sequence ID" value="PAC:32944897.CDS.1"/>
    <property type="gene ID" value="Pp3c3_25460"/>
</dbReference>
<dbReference type="Proteomes" id="UP000006727">
    <property type="component" value="Chromosome 3"/>
</dbReference>
<feature type="domain" description="Scaffold protein Nfu/NifU N-terminal" evidence="4">
    <location>
        <begin position="163"/>
        <end position="249"/>
    </location>
</feature>
<dbReference type="InterPro" id="IPR014824">
    <property type="entry name" value="Nfu/NifU_N"/>
</dbReference>
<evidence type="ECO:0000259" key="4">
    <source>
        <dbReference type="SMART" id="SM00932"/>
    </source>
</evidence>
<dbReference type="OrthoDB" id="565552at2759"/>
<dbReference type="GO" id="GO:0005506">
    <property type="term" value="F:iron ion binding"/>
    <property type="evidence" value="ECO:0007669"/>
    <property type="project" value="InterPro"/>
</dbReference>
<dbReference type="RefSeq" id="XP_024371787.1">
    <property type="nucleotide sequence ID" value="XM_024516019.2"/>
</dbReference>
<dbReference type="AlphaFoldDB" id="A0A7I3ZKB8"/>
<keyword evidence="3" id="KW-0472">Membrane</keyword>
<evidence type="ECO:0000256" key="2">
    <source>
        <dbReference type="ARBA" id="ARBA00006420"/>
    </source>
</evidence>
<dbReference type="InterPro" id="IPR001075">
    <property type="entry name" value="NIF_FeS_clus_asmbl_NifU_C"/>
</dbReference>
<dbReference type="SUPFAM" id="SSF110836">
    <property type="entry name" value="Hypothetical protein SAV1430"/>
    <property type="match status" value="1"/>
</dbReference>
<dbReference type="FunCoup" id="A0A7I3ZKB8">
    <property type="interactions" value="3975"/>
</dbReference>
<dbReference type="GO" id="GO:0051604">
    <property type="term" value="P:protein maturation"/>
    <property type="evidence" value="ECO:0000318"/>
    <property type="project" value="GO_Central"/>
</dbReference>
<reference evidence="5 6" key="1">
    <citation type="journal article" date="2008" name="Science">
        <title>The Physcomitrella genome reveals evolutionary insights into the conquest of land by plants.</title>
        <authorList>
            <person name="Rensing S."/>
            <person name="Lang D."/>
            <person name="Zimmer A."/>
            <person name="Terry A."/>
            <person name="Salamov A."/>
            <person name="Shapiro H."/>
            <person name="Nishiyama T."/>
            <person name="Perroud P.-F."/>
            <person name="Lindquist E."/>
            <person name="Kamisugi Y."/>
            <person name="Tanahashi T."/>
            <person name="Sakakibara K."/>
            <person name="Fujita T."/>
            <person name="Oishi K."/>
            <person name="Shin-I T."/>
            <person name="Kuroki Y."/>
            <person name="Toyoda A."/>
            <person name="Suzuki Y."/>
            <person name="Hashimoto A."/>
            <person name="Yamaguchi K."/>
            <person name="Sugano A."/>
            <person name="Kohara Y."/>
            <person name="Fujiyama A."/>
            <person name="Anterola A."/>
            <person name="Aoki S."/>
            <person name="Ashton N."/>
            <person name="Barbazuk W.B."/>
            <person name="Barker E."/>
            <person name="Bennetzen J."/>
            <person name="Bezanilla M."/>
            <person name="Blankenship R."/>
            <person name="Cho S.H."/>
            <person name="Dutcher S."/>
            <person name="Estelle M."/>
            <person name="Fawcett J.A."/>
            <person name="Gundlach H."/>
            <person name="Hanada K."/>
            <person name="Heyl A."/>
            <person name="Hicks K.A."/>
            <person name="Hugh J."/>
            <person name="Lohr M."/>
            <person name="Mayer K."/>
            <person name="Melkozernov A."/>
            <person name="Murata T."/>
            <person name="Nelson D."/>
            <person name="Pils B."/>
            <person name="Prigge M."/>
            <person name="Reiss B."/>
            <person name="Renner T."/>
            <person name="Rombauts S."/>
            <person name="Rushton P."/>
            <person name="Sanderfoot A."/>
            <person name="Schween G."/>
            <person name="Shiu S.-H."/>
            <person name="Stueber K."/>
            <person name="Theodoulou F.L."/>
            <person name="Tu H."/>
            <person name="Van de Peer Y."/>
            <person name="Verrier P.J."/>
            <person name="Waters E."/>
            <person name="Wood A."/>
            <person name="Yang L."/>
            <person name="Cove D."/>
            <person name="Cuming A."/>
            <person name="Hasebe M."/>
            <person name="Lucas S."/>
            <person name="Mishler D.B."/>
            <person name="Reski R."/>
            <person name="Grigoriev I."/>
            <person name="Quatrano R.S."/>
            <person name="Boore J.L."/>
        </authorList>
    </citation>
    <scope>NUCLEOTIDE SEQUENCE [LARGE SCALE GENOMIC DNA]</scope>
    <source>
        <strain evidence="5 6">cv. Gransden 2004</strain>
    </source>
</reference>
<dbReference type="EMBL" id="ABEU02000003">
    <property type="status" value="NOT_ANNOTATED_CDS"/>
    <property type="molecule type" value="Genomic_DNA"/>
</dbReference>
<dbReference type="GO" id="GO:0005198">
    <property type="term" value="F:structural molecule activity"/>
    <property type="evidence" value="ECO:0007669"/>
    <property type="project" value="UniProtKB-ARBA"/>
</dbReference>
<dbReference type="InParanoid" id="A0A7I3ZKB8"/>
<keyword evidence="3" id="KW-0812">Transmembrane</keyword>
<proteinExistence type="inferred from homology"/>
<dbReference type="EnsemblPlants" id="Pp3c3_25460V3.2">
    <property type="protein sequence ID" value="PAC:32944897.CDS.1"/>
    <property type="gene ID" value="Pp3c3_25460"/>
</dbReference>
<dbReference type="PANTHER" id="PTHR11178">
    <property type="entry name" value="IRON-SULFUR CLUSTER SCAFFOLD PROTEIN NFU-RELATED"/>
    <property type="match status" value="1"/>
</dbReference>
<sequence length="359" mass="39690">MQQIRGSNLRNEQCEFKDAPIRCERGHWYWEQAKQGPFPLGERRSLCLNKASRVVGHFIRIRVSGFIVFSLVWFGCGGIEMATWIRAVQVLGRRVGVRPLVLESERVTARRLISKSASKDGGSGVGAVGVMHQGWSFSDRNAYSSLLMSPLPQRGAQRRGMFIQVESTPNPQSLMFYPGKPVMEVGSSDFPNSRAAMASPLAKSIFIVDGVVRVFFGADFVTVTKSEDVSWDILKPEIFAAIMDFYATKQPLFYDTQSQASDTAIHEDDDETVAMIKELLETRIRPAVQDDGGDIEYRGFDPESGIVSLKMQGACSGCPSSAVTLKSGIENMLMHYVSEVKGVQEVHDEDSDEETNAAG</sequence>
<reference evidence="5" key="3">
    <citation type="submission" date="2020-12" db="UniProtKB">
        <authorList>
            <consortium name="EnsemblPlants"/>
        </authorList>
    </citation>
    <scope>IDENTIFICATION</scope>
</reference>
<dbReference type="Pfam" id="PF01106">
    <property type="entry name" value="NifU"/>
    <property type="match status" value="1"/>
</dbReference>
<dbReference type="SUPFAM" id="SSF117916">
    <property type="entry name" value="Fe-S cluster assembly (FSCA) domain-like"/>
    <property type="match status" value="1"/>
</dbReference>
<evidence type="ECO:0000256" key="1">
    <source>
        <dbReference type="ARBA" id="ARBA00002175"/>
    </source>
</evidence>
<dbReference type="Gene3D" id="3.30.1370.70">
    <property type="entry name" value="Scaffold protein Nfu/NifU, N-terminal domain"/>
    <property type="match status" value="1"/>
</dbReference>
<dbReference type="PANTHER" id="PTHR11178:SF1">
    <property type="entry name" value="NFU1 IRON-SULFUR CLUSTER SCAFFOLD HOMOLOG, MITOCHONDRIAL"/>
    <property type="match status" value="1"/>
</dbReference>
<evidence type="ECO:0000256" key="3">
    <source>
        <dbReference type="SAM" id="Phobius"/>
    </source>
</evidence>
<dbReference type="SMART" id="SM00932">
    <property type="entry name" value="Nfu_N"/>
    <property type="match status" value="1"/>
</dbReference>
<evidence type="ECO:0000313" key="6">
    <source>
        <dbReference type="Proteomes" id="UP000006727"/>
    </source>
</evidence>
<protein>
    <recommendedName>
        <fullName evidence="4">Scaffold protein Nfu/NifU N-terminal domain-containing protein</fullName>
    </recommendedName>
</protein>
<name>A0A7I3ZKB8_PHYPA</name>
<feature type="transmembrane region" description="Helical" evidence="3">
    <location>
        <begin position="63"/>
        <end position="85"/>
    </location>
</feature>
<dbReference type="InterPro" id="IPR034904">
    <property type="entry name" value="FSCA_dom_sf"/>
</dbReference>
<organism evidence="5 6">
    <name type="scientific">Physcomitrium patens</name>
    <name type="common">Spreading-leaved earth moss</name>
    <name type="synonym">Physcomitrella patens</name>
    <dbReference type="NCBI Taxonomy" id="3218"/>
    <lineage>
        <taxon>Eukaryota</taxon>
        <taxon>Viridiplantae</taxon>
        <taxon>Streptophyta</taxon>
        <taxon>Embryophyta</taxon>
        <taxon>Bryophyta</taxon>
        <taxon>Bryophytina</taxon>
        <taxon>Bryopsida</taxon>
        <taxon>Funariidae</taxon>
        <taxon>Funariales</taxon>
        <taxon>Funariaceae</taxon>
        <taxon>Physcomitrium</taxon>
    </lineage>
</organism>
<dbReference type="FunFam" id="3.30.300.130:FF:000001">
    <property type="entry name" value="NFU1 iron-sulfur cluster scaffold"/>
    <property type="match status" value="1"/>
</dbReference>
<evidence type="ECO:0000313" key="5">
    <source>
        <dbReference type="EnsemblPlants" id="PAC:32944897.CDS.1"/>
    </source>
</evidence>
<dbReference type="GO" id="GO:0051539">
    <property type="term" value="F:4 iron, 4 sulfur cluster binding"/>
    <property type="evidence" value="ECO:0000318"/>
    <property type="project" value="GO_Central"/>
</dbReference>
<dbReference type="KEGG" id="ppp:112280481"/>